<dbReference type="InterPro" id="IPR036866">
    <property type="entry name" value="RibonucZ/Hydroxyglut_hydro"/>
</dbReference>
<name>A0A177BZX8_9PLEO</name>
<dbReference type="STRING" id="1460663.A0A177BZX8"/>
<dbReference type="EMBL" id="KV441558">
    <property type="protein sequence ID" value="OAG01094.1"/>
    <property type="molecule type" value="Genomic_DNA"/>
</dbReference>
<dbReference type="AlphaFoldDB" id="A0A177BZX8"/>
<dbReference type="OrthoDB" id="536211at2759"/>
<evidence type="ECO:0000256" key="1">
    <source>
        <dbReference type="SAM" id="SignalP"/>
    </source>
</evidence>
<proteinExistence type="predicted"/>
<dbReference type="InterPro" id="IPR001279">
    <property type="entry name" value="Metallo-B-lactamas"/>
</dbReference>
<feature type="domain" description="Metallo-beta-lactamase" evidence="2">
    <location>
        <begin position="25"/>
        <end position="205"/>
    </location>
</feature>
<dbReference type="Pfam" id="PF00753">
    <property type="entry name" value="Lactamase_B"/>
    <property type="match status" value="1"/>
</dbReference>
<dbReference type="InParanoid" id="A0A177BZX8"/>
<protein>
    <submittedName>
        <fullName evidence="3">Metallo-hydrolase/oxidoreductase</fullName>
    </submittedName>
</protein>
<dbReference type="InterPro" id="IPR050855">
    <property type="entry name" value="NDM-1-like"/>
</dbReference>
<evidence type="ECO:0000313" key="4">
    <source>
        <dbReference type="Proteomes" id="UP000077069"/>
    </source>
</evidence>
<keyword evidence="1" id="KW-0732">Signal</keyword>
<gene>
    <name evidence="3" type="ORF">CC84DRAFT_1190264</name>
</gene>
<feature type="signal peptide" evidence="1">
    <location>
        <begin position="1"/>
        <end position="17"/>
    </location>
</feature>
<dbReference type="GO" id="GO:0016787">
    <property type="term" value="F:hydrolase activity"/>
    <property type="evidence" value="ECO:0007669"/>
    <property type="project" value="UniProtKB-KW"/>
</dbReference>
<keyword evidence="3" id="KW-0378">Hydrolase</keyword>
<evidence type="ECO:0000313" key="3">
    <source>
        <dbReference type="EMBL" id="OAG01094.1"/>
    </source>
</evidence>
<feature type="chain" id="PRO_5008057513" evidence="1">
    <location>
        <begin position="18"/>
        <end position="269"/>
    </location>
</feature>
<dbReference type="Gene3D" id="3.60.15.10">
    <property type="entry name" value="Ribonuclease Z/Hydroxyacylglutathione hydrolase-like"/>
    <property type="match status" value="1"/>
</dbReference>
<dbReference type="Proteomes" id="UP000077069">
    <property type="component" value="Unassembled WGS sequence"/>
</dbReference>
<dbReference type="RefSeq" id="XP_018031459.1">
    <property type="nucleotide sequence ID" value="XM_018181106.1"/>
</dbReference>
<organism evidence="3 4">
    <name type="scientific">Paraphaeosphaeria sporulosa</name>
    <dbReference type="NCBI Taxonomy" id="1460663"/>
    <lineage>
        <taxon>Eukaryota</taxon>
        <taxon>Fungi</taxon>
        <taxon>Dikarya</taxon>
        <taxon>Ascomycota</taxon>
        <taxon>Pezizomycotina</taxon>
        <taxon>Dothideomycetes</taxon>
        <taxon>Pleosporomycetidae</taxon>
        <taxon>Pleosporales</taxon>
        <taxon>Massarineae</taxon>
        <taxon>Didymosphaeriaceae</taxon>
        <taxon>Paraphaeosphaeria</taxon>
    </lineage>
</organism>
<dbReference type="SUPFAM" id="SSF56281">
    <property type="entry name" value="Metallo-hydrolase/oxidoreductase"/>
    <property type="match status" value="1"/>
</dbReference>
<dbReference type="GeneID" id="28764592"/>
<sequence length="269" mass="30250">MKWFASTIAVFAAFGTGKDVLLYSPTAYTLIHSDKQAVLVDTPTLAKDGAVLAKWIANTAPGVSLKYIYITHAHADHFNSLTTDGVIEHMPAQYEGPLWDYFWKGLFPSIEKTDLSLVQVLPADGKFTIDDGKHELHAIVVGEGDTVDSTVLHVPSLDLVVGSDVVYGHCYQYLAENPTSEMRARWLQSLDKIAQLKPKIVIPSHMQAFEDFGTQHLAETKQYIHTWDLFLHKAKSWEELEGMAKKRFPERIGTFILRYTAQSFFNATF</sequence>
<evidence type="ECO:0000259" key="2">
    <source>
        <dbReference type="SMART" id="SM00849"/>
    </source>
</evidence>
<accession>A0A177BZX8</accession>
<dbReference type="PANTHER" id="PTHR42951">
    <property type="entry name" value="METALLO-BETA-LACTAMASE DOMAIN-CONTAINING"/>
    <property type="match status" value="1"/>
</dbReference>
<dbReference type="PANTHER" id="PTHR42951:SF14">
    <property type="entry name" value="METALLO-BETA-LACTAMASE SUPERFAMILY PROTEIN"/>
    <property type="match status" value="1"/>
</dbReference>
<dbReference type="SMART" id="SM00849">
    <property type="entry name" value="Lactamase_B"/>
    <property type="match status" value="1"/>
</dbReference>
<keyword evidence="4" id="KW-1185">Reference proteome</keyword>
<reference evidence="3 4" key="1">
    <citation type="submission" date="2016-05" db="EMBL/GenBank/DDBJ databases">
        <title>Comparative analysis of secretome profiles of manganese(II)-oxidizing ascomycete fungi.</title>
        <authorList>
            <consortium name="DOE Joint Genome Institute"/>
            <person name="Zeiner C.A."/>
            <person name="Purvine S.O."/>
            <person name="Zink E.M."/>
            <person name="Wu S."/>
            <person name="Pasa-Tolic L."/>
            <person name="Chaput D.L."/>
            <person name="Haridas S."/>
            <person name="Grigoriev I.V."/>
            <person name="Santelli C.M."/>
            <person name="Hansel C.M."/>
        </authorList>
    </citation>
    <scope>NUCLEOTIDE SEQUENCE [LARGE SCALE GENOMIC DNA]</scope>
    <source>
        <strain evidence="3 4">AP3s5-JAC2a</strain>
    </source>
</reference>